<evidence type="ECO:0000313" key="3">
    <source>
        <dbReference type="Proteomes" id="UP000253769"/>
    </source>
</evidence>
<dbReference type="EMBL" id="QQOH01000002">
    <property type="protein sequence ID" value="RDE22600.1"/>
    <property type="molecule type" value="Genomic_DNA"/>
</dbReference>
<keyword evidence="3" id="KW-1185">Reference proteome</keyword>
<dbReference type="Proteomes" id="UP000253769">
    <property type="component" value="Unassembled WGS sequence"/>
</dbReference>
<feature type="chain" id="PRO_5016562983" evidence="1">
    <location>
        <begin position="38"/>
        <end position="212"/>
    </location>
</feature>
<dbReference type="RefSeq" id="WP_114695233.1">
    <property type="nucleotide sequence ID" value="NZ_QQOH01000002.1"/>
</dbReference>
<protein>
    <submittedName>
        <fullName evidence="2">Uncharacterized protein</fullName>
    </submittedName>
</protein>
<evidence type="ECO:0000256" key="1">
    <source>
        <dbReference type="SAM" id="SignalP"/>
    </source>
</evidence>
<sequence length="212" mass="24197">MKTILFTKLTQPIKSAKWFKPVGAALLLVGSFSQAQAATPTPSQFPQAQSTVMEVLGDRLPMRAELDQLQQEEPQLYNEVIWELYDMVEDYQLAQIQRGTEQAELLLEHDLLSLEADQLAMEYLEAQHQQTAPAVAEYQALKQVAEQLVDLETQLLEHESLPGNQDLSPTQLASLEHWQKSRQAMRSELVQRTLDDYLNLDEELELSSIEFE</sequence>
<feature type="signal peptide" evidence="1">
    <location>
        <begin position="1"/>
        <end position="37"/>
    </location>
</feature>
<reference evidence="2 3" key="1">
    <citation type="submission" date="2018-07" db="EMBL/GenBank/DDBJ databases">
        <title>Motiliproteus coralliicola sp. nov., a bacterium isolated from Coral.</title>
        <authorList>
            <person name="Wang G."/>
        </authorList>
    </citation>
    <scope>NUCLEOTIDE SEQUENCE [LARGE SCALE GENOMIC DNA]</scope>
    <source>
        <strain evidence="2 3">C34</strain>
    </source>
</reference>
<proteinExistence type="predicted"/>
<evidence type="ECO:0000313" key="2">
    <source>
        <dbReference type="EMBL" id="RDE22600.1"/>
    </source>
</evidence>
<dbReference type="AlphaFoldDB" id="A0A369WKL4"/>
<keyword evidence="1" id="KW-0732">Signal</keyword>
<accession>A0A369WKL4</accession>
<comment type="caution">
    <text evidence="2">The sequence shown here is derived from an EMBL/GenBank/DDBJ whole genome shotgun (WGS) entry which is preliminary data.</text>
</comment>
<name>A0A369WKL4_9GAMM</name>
<organism evidence="2 3">
    <name type="scientific">Motiliproteus coralliicola</name>
    <dbReference type="NCBI Taxonomy" id="2283196"/>
    <lineage>
        <taxon>Bacteria</taxon>
        <taxon>Pseudomonadati</taxon>
        <taxon>Pseudomonadota</taxon>
        <taxon>Gammaproteobacteria</taxon>
        <taxon>Oceanospirillales</taxon>
        <taxon>Oceanospirillaceae</taxon>
        <taxon>Motiliproteus</taxon>
    </lineage>
</organism>
<gene>
    <name evidence="2" type="ORF">DV711_08410</name>
</gene>